<feature type="transmembrane region" description="Helical" evidence="1">
    <location>
        <begin position="12"/>
        <end position="33"/>
    </location>
</feature>
<accession>A0A9W6ZGX5</accession>
<dbReference type="EMBL" id="BRXZ01003405">
    <property type="protein sequence ID" value="GMH54162.1"/>
    <property type="molecule type" value="Genomic_DNA"/>
</dbReference>
<keyword evidence="3" id="KW-1185">Reference proteome</keyword>
<evidence type="ECO:0000256" key="1">
    <source>
        <dbReference type="SAM" id="Phobius"/>
    </source>
</evidence>
<protein>
    <submittedName>
        <fullName evidence="2">Uncharacterized protein</fullName>
    </submittedName>
</protein>
<keyword evidence="1" id="KW-0472">Membrane</keyword>
<evidence type="ECO:0000313" key="3">
    <source>
        <dbReference type="Proteomes" id="UP001165082"/>
    </source>
</evidence>
<evidence type="ECO:0000313" key="2">
    <source>
        <dbReference type="EMBL" id="GMH54162.1"/>
    </source>
</evidence>
<organism evidence="2 3">
    <name type="scientific">Triparma retinervis</name>
    <dbReference type="NCBI Taxonomy" id="2557542"/>
    <lineage>
        <taxon>Eukaryota</taxon>
        <taxon>Sar</taxon>
        <taxon>Stramenopiles</taxon>
        <taxon>Ochrophyta</taxon>
        <taxon>Bolidophyceae</taxon>
        <taxon>Parmales</taxon>
        <taxon>Triparmaceae</taxon>
        <taxon>Triparma</taxon>
    </lineage>
</organism>
<gene>
    <name evidence="2" type="ORF">TrRE_jg1072</name>
</gene>
<keyword evidence="1" id="KW-1133">Transmembrane helix</keyword>
<name>A0A9W6ZGX5_9STRA</name>
<dbReference type="Proteomes" id="UP001165082">
    <property type="component" value="Unassembled WGS sequence"/>
</dbReference>
<sequence>MSTTTEQLVPSTTTFLGLFVTAFLATFLVFLTLSTKRHRKKPTLKDVLQDDLLAVFSESLHCICQDYPRNFLLNGNRKGQKFTKKLAVSVATKVLTFWFGPLHELEDRQRERLWELLPGLFVDSDGNVDIAVTSDFIGTRAICSNKLTAFDAFKLLSYLSYVAEERPLLVNLRLKDRCDTALRKASKGKGPGGNILPKEEKAIAQASLMLQDRRNVLYIIGALLNDTLLHPLLTDAGIISAKAALNLAPILHNNANNTSAGLYNKIRRMIMEHPTWSLVKKKRLLAEWTPLELDGKTPIEDCFLKILSRICCCRDVFACSEFSCPAKTETEDTIRMLADALVLLPGLGDYYVLGVLEWRGTKIFIGHGNKQAIVFGCFVVYRGHFEEQEDESKKLVGGNCGITLYRLNEILDAFYKAKVREDPLLFLYQNVFDILVEGFHPVSFTVHTAEEGVLRIHAEEVCGAWPFDSDEPASFKCFENNRQLFSQQVHIDYWDGRPKEEGGWGPWEPLVRGWREA</sequence>
<comment type="caution">
    <text evidence="2">The sequence shown here is derived from an EMBL/GenBank/DDBJ whole genome shotgun (WGS) entry which is preliminary data.</text>
</comment>
<proteinExistence type="predicted"/>
<dbReference type="AlphaFoldDB" id="A0A9W6ZGX5"/>
<reference evidence="2" key="1">
    <citation type="submission" date="2022-07" db="EMBL/GenBank/DDBJ databases">
        <title>Genome analysis of Parmales, a sister group of diatoms, reveals the evolutionary specialization of diatoms from phago-mixotrophs to photoautotrophs.</title>
        <authorList>
            <person name="Ban H."/>
            <person name="Sato S."/>
            <person name="Yoshikawa S."/>
            <person name="Kazumasa Y."/>
            <person name="Nakamura Y."/>
            <person name="Ichinomiya M."/>
            <person name="Saitoh K."/>
            <person name="Sato N."/>
            <person name="Blanc-Mathieu R."/>
            <person name="Endo H."/>
            <person name="Kuwata A."/>
            <person name="Ogata H."/>
        </authorList>
    </citation>
    <scope>NUCLEOTIDE SEQUENCE</scope>
</reference>
<dbReference type="OrthoDB" id="10442627at2759"/>
<keyword evidence="1" id="KW-0812">Transmembrane</keyword>